<keyword evidence="2" id="KW-0813">Transport</keyword>
<evidence type="ECO:0000256" key="6">
    <source>
        <dbReference type="ARBA" id="ARBA00023136"/>
    </source>
</evidence>
<comment type="caution">
    <text evidence="9">The sequence shown here is derived from an EMBL/GenBank/DDBJ whole genome shotgun (WGS) entry which is preliminary data.</text>
</comment>
<dbReference type="OrthoDB" id="442352at2759"/>
<feature type="transmembrane region" description="Helical" evidence="7">
    <location>
        <begin position="368"/>
        <end position="390"/>
    </location>
</feature>
<keyword evidence="5 7" id="KW-1133">Transmembrane helix</keyword>
<feature type="transmembrane region" description="Helical" evidence="7">
    <location>
        <begin position="402"/>
        <end position="429"/>
    </location>
</feature>
<name>A0A9P6X9U5_RHIOR</name>
<evidence type="ECO:0000259" key="8">
    <source>
        <dbReference type="Pfam" id="PF03600"/>
    </source>
</evidence>
<organism evidence="9 10">
    <name type="scientific">Rhizopus oryzae</name>
    <name type="common">Mucormycosis agent</name>
    <name type="synonym">Rhizopus arrhizus var. delemar</name>
    <dbReference type="NCBI Taxonomy" id="64495"/>
    <lineage>
        <taxon>Eukaryota</taxon>
        <taxon>Fungi</taxon>
        <taxon>Fungi incertae sedis</taxon>
        <taxon>Mucoromycota</taxon>
        <taxon>Mucoromycotina</taxon>
        <taxon>Mucoromycetes</taxon>
        <taxon>Mucorales</taxon>
        <taxon>Mucorineae</taxon>
        <taxon>Rhizopodaceae</taxon>
        <taxon>Rhizopus</taxon>
    </lineage>
</organism>
<feature type="transmembrane region" description="Helical" evidence="7">
    <location>
        <begin position="496"/>
        <end position="520"/>
    </location>
</feature>
<dbReference type="AlphaFoldDB" id="A0A9P6X9U5"/>
<dbReference type="Pfam" id="PF03600">
    <property type="entry name" value="CitMHS"/>
    <property type="match status" value="1"/>
</dbReference>
<comment type="subcellular location">
    <subcellularLocation>
        <location evidence="1">Cell membrane</location>
        <topology evidence="1">Multi-pass membrane protein</topology>
    </subcellularLocation>
</comment>
<gene>
    <name evidence="9" type="ORF">G6F64_006164</name>
</gene>
<feature type="transmembrane region" description="Helical" evidence="7">
    <location>
        <begin position="239"/>
        <end position="261"/>
    </location>
</feature>
<protein>
    <recommendedName>
        <fullName evidence="8">Citrate transporter-like domain-containing protein</fullName>
    </recommendedName>
</protein>
<keyword evidence="10" id="KW-1185">Reference proteome</keyword>
<reference evidence="9" key="1">
    <citation type="journal article" date="2020" name="Microb. Genom.">
        <title>Genetic diversity of clinical and environmental Mucorales isolates obtained from an investigation of mucormycosis cases among solid organ transplant recipients.</title>
        <authorList>
            <person name="Nguyen M.H."/>
            <person name="Kaul D."/>
            <person name="Muto C."/>
            <person name="Cheng S.J."/>
            <person name="Richter R.A."/>
            <person name="Bruno V.M."/>
            <person name="Liu G."/>
            <person name="Beyhan S."/>
            <person name="Sundermann A.J."/>
            <person name="Mounaud S."/>
            <person name="Pasculle A.W."/>
            <person name="Nierman W.C."/>
            <person name="Driscoll E."/>
            <person name="Cumbie R."/>
            <person name="Clancy C.J."/>
            <person name="Dupont C.L."/>
        </authorList>
    </citation>
    <scope>NUCLEOTIDE SEQUENCE</scope>
    <source>
        <strain evidence="9">GL11</strain>
    </source>
</reference>
<evidence type="ECO:0000256" key="1">
    <source>
        <dbReference type="ARBA" id="ARBA00004651"/>
    </source>
</evidence>
<feature type="transmembrane region" description="Helical" evidence="7">
    <location>
        <begin position="6"/>
        <end position="26"/>
    </location>
</feature>
<dbReference type="PANTHER" id="PTHR43302">
    <property type="entry name" value="TRANSPORTER ARSB-RELATED"/>
    <property type="match status" value="1"/>
</dbReference>
<dbReference type="GO" id="GO:0005886">
    <property type="term" value="C:plasma membrane"/>
    <property type="evidence" value="ECO:0007669"/>
    <property type="project" value="UniProtKB-SubCell"/>
</dbReference>
<evidence type="ECO:0000313" key="10">
    <source>
        <dbReference type="Proteomes" id="UP000716291"/>
    </source>
</evidence>
<proteinExistence type="predicted"/>
<sequence length="522" mass="57970">MAVEESLTAYSYVGIAIFVCVIVFVIRPVKLKIKKVTIYLNLSNVPLLGVLVLLICRAINFDVVVNGFLGTLGVQPWGLLILIYSLAYICISLDMTGVFQFFAFWVSRKAGNRGILAFTLFFILTTLMSGLTSNDVVILTGTVFLSYFTKVSDITPTAFLMSEFTTANIASMALFIGNPTNVIVSEAHKISFITYSAWMILPTLVTILLSYLVLRLLFHSQKYLPHIIQPPEADPKSVLIDPHGAIFGFVLLGLCLVTLVGTSFVNVPVWMVTLPFAMVMFIRDIKHDLGISFRRLCFQFRLHKEHAMQTSAVDRSNATIISVSDSIVSDKEEPQPITTTKKHRVFLNWLSRRLPTIKAVMSRLPWSILPFSLGMFILIEALSELGWVGIFATAMTVFTKNYVTAVLGMTFVSILACQLLNNLPMTILFTQIIQHPNFTAHVHSDAVMQGFLLGLIVGSNLGACLTLVGSLAGIMFDHILKTKGIYTLGYFKFLKWNLVILPILALGASAVVIGEIWFVYLR</sequence>
<keyword evidence="3" id="KW-1003">Cell membrane</keyword>
<feature type="transmembrane region" description="Helical" evidence="7">
    <location>
        <begin position="38"/>
        <end position="61"/>
    </location>
</feature>
<evidence type="ECO:0000313" key="9">
    <source>
        <dbReference type="EMBL" id="KAG1308286.1"/>
    </source>
</evidence>
<keyword evidence="6 7" id="KW-0472">Membrane</keyword>
<feature type="domain" description="Citrate transporter-like" evidence="8">
    <location>
        <begin position="40"/>
        <end position="436"/>
    </location>
</feature>
<evidence type="ECO:0000256" key="3">
    <source>
        <dbReference type="ARBA" id="ARBA00022475"/>
    </source>
</evidence>
<evidence type="ECO:0000256" key="4">
    <source>
        <dbReference type="ARBA" id="ARBA00022692"/>
    </source>
</evidence>
<keyword evidence="4 7" id="KW-0812">Transmembrane</keyword>
<dbReference type="Proteomes" id="UP000716291">
    <property type="component" value="Unassembled WGS sequence"/>
</dbReference>
<evidence type="ECO:0000256" key="7">
    <source>
        <dbReference type="SAM" id="Phobius"/>
    </source>
</evidence>
<feature type="transmembrane region" description="Helical" evidence="7">
    <location>
        <begin position="195"/>
        <end position="218"/>
    </location>
</feature>
<feature type="transmembrane region" description="Helical" evidence="7">
    <location>
        <begin position="115"/>
        <end position="148"/>
    </location>
</feature>
<dbReference type="GO" id="GO:0055085">
    <property type="term" value="P:transmembrane transport"/>
    <property type="evidence" value="ECO:0007669"/>
    <property type="project" value="InterPro"/>
</dbReference>
<dbReference type="EMBL" id="JAANQT010000801">
    <property type="protein sequence ID" value="KAG1308286.1"/>
    <property type="molecule type" value="Genomic_DNA"/>
</dbReference>
<evidence type="ECO:0000256" key="5">
    <source>
        <dbReference type="ARBA" id="ARBA00022989"/>
    </source>
</evidence>
<evidence type="ECO:0000256" key="2">
    <source>
        <dbReference type="ARBA" id="ARBA00022448"/>
    </source>
</evidence>
<accession>A0A9P6X9U5</accession>
<feature type="transmembrane region" description="Helical" evidence="7">
    <location>
        <begin position="81"/>
        <end position="103"/>
    </location>
</feature>
<dbReference type="InterPro" id="IPR004680">
    <property type="entry name" value="Cit_transptr-like_dom"/>
</dbReference>
<dbReference type="PANTHER" id="PTHR43302:SF5">
    <property type="entry name" value="TRANSPORTER ARSB-RELATED"/>
    <property type="match status" value="1"/>
</dbReference>
<feature type="transmembrane region" description="Helical" evidence="7">
    <location>
        <begin position="450"/>
        <end position="476"/>
    </location>
</feature>